<dbReference type="InterPro" id="IPR036390">
    <property type="entry name" value="WH_DNA-bd_sf"/>
</dbReference>
<evidence type="ECO:0000313" key="3">
    <source>
        <dbReference type="Proteomes" id="UP000243255"/>
    </source>
</evidence>
<dbReference type="Gene3D" id="1.10.10.10">
    <property type="entry name" value="Winged helix-like DNA-binding domain superfamily/Winged helix DNA-binding domain"/>
    <property type="match status" value="1"/>
</dbReference>
<evidence type="ECO:0000313" key="2">
    <source>
        <dbReference type="EMBL" id="SHH29519.1"/>
    </source>
</evidence>
<sequence>MGVYYYKSEERLKMISKILEESKEPVKSKIMAEELGVSSKTIQRDIKKLRSTNQIIIGKLSKSGGYLKK</sequence>
<dbReference type="EMBL" id="FQWX01000033">
    <property type="protein sequence ID" value="SHH29519.1"/>
    <property type="molecule type" value="Genomic_DNA"/>
</dbReference>
<reference evidence="3" key="1">
    <citation type="submission" date="2016-11" db="EMBL/GenBank/DDBJ databases">
        <authorList>
            <person name="Varghese N."/>
            <person name="Submissions S."/>
        </authorList>
    </citation>
    <scope>NUCLEOTIDE SEQUENCE [LARGE SCALE GENOMIC DNA]</scope>
    <source>
        <strain evidence="3">DSM 2635</strain>
    </source>
</reference>
<keyword evidence="3" id="KW-1185">Reference proteome</keyword>
<accession>A0A1M5RTM7</accession>
<dbReference type="AlphaFoldDB" id="A0A1M5RTM7"/>
<dbReference type="STRING" id="1121321.SAMN04488530_13314"/>
<feature type="domain" description="Helix-turn-helix type 11" evidence="1">
    <location>
        <begin position="11"/>
        <end position="66"/>
    </location>
</feature>
<dbReference type="Pfam" id="PF08279">
    <property type="entry name" value="HTH_11"/>
    <property type="match status" value="1"/>
</dbReference>
<organism evidence="2 3">
    <name type="scientific">Asaccharospora irregularis DSM 2635</name>
    <dbReference type="NCBI Taxonomy" id="1121321"/>
    <lineage>
        <taxon>Bacteria</taxon>
        <taxon>Bacillati</taxon>
        <taxon>Bacillota</taxon>
        <taxon>Clostridia</taxon>
        <taxon>Peptostreptococcales</taxon>
        <taxon>Peptostreptococcaceae</taxon>
        <taxon>Asaccharospora</taxon>
    </lineage>
</organism>
<dbReference type="OrthoDB" id="9776005at2"/>
<proteinExistence type="predicted"/>
<dbReference type="InterPro" id="IPR036388">
    <property type="entry name" value="WH-like_DNA-bd_sf"/>
</dbReference>
<dbReference type="Proteomes" id="UP000243255">
    <property type="component" value="Unassembled WGS sequence"/>
</dbReference>
<evidence type="ECO:0000259" key="1">
    <source>
        <dbReference type="Pfam" id="PF08279"/>
    </source>
</evidence>
<protein>
    <submittedName>
        <fullName evidence="2">HTH domain-containing protein</fullName>
    </submittedName>
</protein>
<dbReference type="InterPro" id="IPR013196">
    <property type="entry name" value="HTH_11"/>
</dbReference>
<dbReference type="RefSeq" id="WP_073127122.1">
    <property type="nucleotide sequence ID" value="NZ_BAABCH010000084.1"/>
</dbReference>
<dbReference type="SUPFAM" id="SSF46785">
    <property type="entry name" value="Winged helix' DNA-binding domain"/>
    <property type="match status" value="1"/>
</dbReference>
<gene>
    <name evidence="2" type="ORF">SAMN04488530_13314</name>
</gene>
<name>A0A1M5RTM7_9FIRM</name>